<dbReference type="OrthoDB" id="9980726at2"/>
<organism evidence="1 2">
    <name type="scientific">Streptomyces regalis</name>
    <dbReference type="NCBI Taxonomy" id="68262"/>
    <lineage>
        <taxon>Bacteria</taxon>
        <taxon>Bacillati</taxon>
        <taxon>Actinomycetota</taxon>
        <taxon>Actinomycetes</taxon>
        <taxon>Kitasatosporales</taxon>
        <taxon>Streptomycetaceae</taxon>
        <taxon>Streptomyces</taxon>
    </lineage>
</organism>
<proteinExistence type="predicted"/>
<dbReference type="RefSeq" id="WP_062700396.1">
    <property type="nucleotide sequence ID" value="NZ_LLZG01000047.1"/>
</dbReference>
<name>A0A0X3VDU5_9ACTN</name>
<comment type="caution">
    <text evidence="1">The sequence shown here is derived from an EMBL/GenBank/DDBJ whole genome shotgun (WGS) entry which is preliminary data.</text>
</comment>
<dbReference type="Proteomes" id="UP000053923">
    <property type="component" value="Unassembled WGS sequence"/>
</dbReference>
<evidence type="ECO:0000313" key="1">
    <source>
        <dbReference type="EMBL" id="KUL42784.1"/>
    </source>
</evidence>
<sequence>MWETYPVSLNLMGLFERLRYTQHAEPGQRFTPDAFDGQVSNTVAMSIEGRPVEGGCTVVEAEGSASLKSVPCHPPL</sequence>
<accession>A0A0X3VDU5</accession>
<reference evidence="2" key="1">
    <citation type="submission" date="2015-10" db="EMBL/GenBank/DDBJ databases">
        <authorList>
            <person name="Ju K.-S."/>
            <person name="Doroghazi J.R."/>
            <person name="Metcalf W.W."/>
        </authorList>
    </citation>
    <scope>NUCLEOTIDE SEQUENCE [LARGE SCALE GENOMIC DNA]</scope>
    <source>
        <strain evidence="2">NRRL 3151</strain>
    </source>
</reference>
<evidence type="ECO:0000313" key="2">
    <source>
        <dbReference type="Proteomes" id="UP000053923"/>
    </source>
</evidence>
<keyword evidence="2" id="KW-1185">Reference proteome</keyword>
<dbReference type="AlphaFoldDB" id="A0A0X3VDU5"/>
<dbReference type="EMBL" id="LLZG01000047">
    <property type="protein sequence ID" value="KUL42784.1"/>
    <property type="molecule type" value="Genomic_DNA"/>
</dbReference>
<protein>
    <submittedName>
        <fullName evidence="1">Uncharacterized protein</fullName>
    </submittedName>
</protein>
<gene>
    <name evidence="1" type="ORF">ADL12_09065</name>
</gene>